<dbReference type="GO" id="GO:0070160">
    <property type="term" value="C:tight junction"/>
    <property type="evidence" value="ECO:0007669"/>
    <property type="project" value="TreeGrafter"/>
</dbReference>
<dbReference type="InterPro" id="IPR042625">
    <property type="entry name" value="JAM2"/>
</dbReference>
<dbReference type="SMART" id="SM00406">
    <property type="entry name" value="IGv"/>
    <property type="match status" value="1"/>
</dbReference>
<dbReference type="SMART" id="SM00408">
    <property type="entry name" value="IGc2"/>
    <property type="match status" value="2"/>
</dbReference>
<keyword evidence="5" id="KW-1185">Reference proteome</keyword>
<dbReference type="EMBL" id="AAPE02031158">
    <property type="status" value="NOT_ANNOTATED_CDS"/>
    <property type="molecule type" value="Genomic_DNA"/>
</dbReference>
<proteinExistence type="predicted"/>
<dbReference type="InterPro" id="IPR036179">
    <property type="entry name" value="Ig-like_dom_sf"/>
</dbReference>
<protein>
    <submittedName>
        <fullName evidence="4">Junctional adhesion molecule 2</fullName>
    </submittedName>
</protein>
<feature type="domain" description="Ig-like" evidence="3">
    <location>
        <begin position="110"/>
        <end position="188"/>
    </location>
</feature>
<dbReference type="GeneTree" id="ENSGT00940000160634"/>
<dbReference type="GO" id="GO:0044291">
    <property type="term" value="C:cell-cell contact zone"/>
    <property type="evidence" value="ECO:0007669"/>
    <property type="project" value="Ensembl"/>
</dbReference>
<feature type="transmembrane region" description="Helical" evidence="2">
    <location>
        <begin position="217"/>
        <end position="239"/>
    </location>
</feature>
<evidence type="ECO:0000313" key="4">
    <source>
        <dbReference type="Ensembl" id="ENSMLUP00000014557.2"/>
    </source>
</evidence>
<dbReference type="GO" id="GO:0097241">
    <property type="term" value="P:hematopoietic stem cell migration to bone marrow"/>
    <property type="evidence" value="ECO:0007669"/>
    <property type="project" value="Ensembl"/>
</dbReference>
<keyword evidence="2" id="KW-1133">Transmembrane helix</keyword>
<dbReference type="SMART" id="SM00409">
    <property type="entry name" value="IG"/>
    <property type="match status" value="1"/>
</dbReference>
<dbReference type="PANTHER" id="PTHR44663">
    <property type="entry name" value="JUNCTIONAL ADHESION MOLECULE B"/>
    <property type="match status" value="1"/>
</dbReference>
<dbReference type="Pfam" id="PF13927">
    <property type="entry name" value="Ig_3"/>
    <property type="match status" value="1"/>
</dbReference>
<reference evidence="4" key="2">
    <citation type="submission" date="2025-08" db="UniProtKB">
        <authorList>
            <consortium name="Ensembl"/>
        </authorList>
    </citation>
    <scope>IDENTIFICATION</scope>
</reference>
<dbReference type="STRING" id="59463.ENSMLUP00000014557"/>
<keyword evidence="2" id="KW-0812">Transmembrane</keyword>
<dbReference type="HOGENOM" id="CLU_067351_1_0_1"/>
<dbReference type="GO" id="GO:0098636">
    <property type="term" value="C:protein complex involved in cell adhesion"/>
    <property type="evidence" value="ECO:0007669"/>
    <property type="project" value="Ensembl"/>
</dbReference>
<dbReference type="Proteomes" id="UP000001074">
    <property type="component" value="Unassembled WGS sequence"/>
</dbReference>
<dbReference type="GO" id="GO:0071593">
    <property type="term" value="P:lymphocyte aggregation"/>
    <property type="evidence" value="ECO:0007669"/>
    <property type="project" value="Ensembl"/>
</dbReference>
<dbReference type="InterPro" id="IPR003599">
    <property type="entry name" value="Ig_sub"/>
</dbReference>
<dbReference type="EMBL" id="AAPE02031159">
    <property type="status" value="NOT_ANNOTATED_CDS"/>
    <property type="molecule type" value="Genomic_DNA"/>
</dbReference>
<dbReference type="GO" id="GO:0005178">
    <property type="term" value="F:integrin binding"/>
    <property type="evidence" value="ECO:0007669"/>
    <property type="project" value="Ensembl"/>
</dbReference>
<sequence>KTFGLSDPKDHQVITAIEYQEVILTCKFPRRTPASRLEWKKLGQSVSFVYYGQDLRGDFKDRAQMMDFSIRIKNVTRNDAGKYRCEVSTPTNEGQRLEENTVTLEVLVAPGVPTCEVPNSVLSGTVVELRCQDKEGNPAPTYTWFKDGTRLFGNPKLDAQVTNSSYTINTKSGTLQVIVVNFVDLGKYYLKDCLCPPIGHEFTPGSCCIPDDLNVSGIIAAVVVVALVVSICGLGVCYAQRKGYFSNSTNRKSNSASKATPMGQNDFKHSKSFII</sequence>
<dbReference type="GO" id="GO:0050901">
    <property type="term" value="P:leukocyte tethering or rolling"/>
    <property type="evidence" value="ECO:0007669"/>
    <property type="project" value="Ensembl"/>
</dbReference>
<name>G1PTK2_MYOLU</name>
<evidence type="ECO:0000256" key="1">
    <source>
        <dbReference type="SAM" id="MobiDB-lite"/>
    </source>
</evidence>
<dbReference type="eggNOG" id="ENOG502QZ6E">
    <property type="taxonomic scope" value="Eukaryota"/>
</dbReference>
<dbReference type="Gene3D" id="2.60.40.10">
    <property type="entry name" value="Immunoglobulins"/>
    <property type="match status" value="2"/>
</dbReference>
<evidence type="ECO:0000256" key="2">
    <source>
        <dbReference type="SAM" id="Phobius"/>
    </source>
</evidence>
<gene>
    <name evidence="4" type="primary">JAM2</name>
</gene>
<dbReference type="InterPro" id="IPR013106">
    <property type="entry name" value="Ig_V-set"/>
</dbReference>
<feature type="region of interest" description="Disordered" evidence="1">
    <location>
        <begin position="248"/>
        <end position="275"/>
    </location>
</feature>
<feature type="domain" description="Ig-like" evidence="3">
    <location>
        <begin position="8"/>
        <end position="103"/>
    </location>
</feature>
<dbReference type="Pfam" id="PF07686">
    <property type="entry name" value="V-set"/>
    <property type="match status" value="1"/>
</dbReference>
<dbReference type="GO" id="GO:2000403">
    <property type="term" value="P:positive regulation of lymphocyte migration"/>
    <property type="evidence" value="ECO:0007669"/>
    <property type="project" value="Ensembl"/>
</dbReference>
<dbReference type="PANTHER" id="PTHR44663:SF2">
    <property type="entry name" value="JUNCTIONAL ADHESION MOLECULE B"/>
    <property type="match status" value="1"/>
</dbReference>
<dbReference type="InParanoid" id="G1PTK2"/>
<evidence type="ECO:0000313" key="5">
    <source>
        <dbReference type="Proteomes" id="UP000001074"/>
    </source>
</evidence>
<evidence type="ECO:0000259" key="3">
    <source>
        <dbReference type="PROSITE" id="PS50835"/>
    </source>
</evidence>
<dbReference type="GO" id="GO:0005886">
    <property type="term" value="C:plasma membrane"/>
    <property type="evidence" value="ECO:0007669"/>
    <property type="project" value="Ensembl"/>
</dbReference>
<keyword evidence="2" id="KW-0472">Membrane</keyword>
<dbReference type="PROSITE" id="PS50835">
    <property type="entry name" value="IG_LIKE"/>
    <property type="match status" value="2"/>
</dbReference>
<dbReference type="FunCoup" id="G1PTK2">
    <property type="interactions" value="399"/>
</dbReference>
<dbReference type="OMA" id="ASEYRWY"/>
<organism evidence="4 5">
    <name type="scientific">Myotis lucifugus</name>
    <name type="common">Little brown bat</name>
    <dbReference type="NCBI Taxonomy" id="59463"/>
    <lineage>
        <taxon>Eukaryota</taxon>
        <taxon>Metazoa</taxon>
        <taxon>Chordata</taxon>
        <taxon>Craniata</taxon>
        <taxon>Vertebrata</taxon>
        <taxon>Euteleostomi</taxon>
        <taxon>Mammalia</taxon>
        <taxon>Eutheria</taxon>
        <taxon>Laurasiatheria</taxon>
        <taxon>Chiroptera</taxon>
        <taxon>Yangochiroptera</taxon>
        <taxon>Vespertilionidae</taxon>
        <taxon>Myotis</taxon>
    </lineage>
</organism>
<dbReference type="GO" id="GO:0009986">
    <property type="term" value="C:cell surface"/>
    <property type="evidence" value="ECO:0007669"/>
    <property type="project" value="Ensembl"/>
</dbReference>
<dbReference type="AlphaFoldDB" id="G1PTK2"/>
<feature type="compositionally biased region" description="Polar residues" evidence="1">
    <location>
        <begin position="248"/>
        <end position="258"/>
    </location>
</feature>
<dbReference type="InterPro" id="IPR003598">
    <property type="entry name" value="Ig_sub2"/>
</dbReference>
<accession>G1PTK2</accession>
<dbReference type="SUPFAM" id="SSF48726">
    <property type="entry name" value="Immunoglobulin"/>
    <property type="match status" value="2"/>
</dbReference>
<dbReference type="InterPro" id="IPR013783">
    <property type="entry name" value="Ig-like_fold"/>
</dbReference>
<dbReference type="Ensembl" id="ENSMLUT00000015981.2">
    <property type="protein sequence ID" value="ENSMLUP00000014557.2"/>
    <property type="gene ID" value="ENSMLUG00000015978.2"/>
</dbReference>
<reference evidence="4" key="3">
    <citation type="submission" date="2025-09" db="UniProtKB">
        <authorList>
            <consortium name="Ensembl"/>
        </authorList>
    </citation>
    <scope>IDENTIFICATION</scope>
</reference>
<reference evidence="4 5" key="1">
    <citation type="journal article" date="2011" name="Nature">
        <title>A high-resolution map of human evolutionary constraint using 29 mammals.</title>
        <authorList>
            <person name="Lindblad-Toh K."/>
            <person name="Garber M."/>
            <person name="Zuk O."/>
            <person name="Lin M.F."/>
            <person name="Parker B.J."/>
            <person name="Washietl S."/>
            <person name="Kheradpour P."/>
            <person name="Ernst J."/>
            <person name="Jordan G."/>
            <person name="Mauceli E."/>
            <person name="Ward L.D."/>
            <person name="Lowe C.B."/>
            <person name="Holloway A.K."/>
            <person name="Clamp M."/>
            <person name="Gnerre S."/>
            <person name="Alfoldi J."/>
            <person name="Beal K."/>
            <person name="Chang J."/>
            <person name="Clawson H."/>
            <person name="Cuff J."/>
            <person name="Di Palma F."/>
            <person name="Fitzgerald S."/>
            <person name="Flicek P."/>
            <person name="Guttman M."/>
            <person name="Hubisz M.J."/>
            <person name="Jaffe D.B."/>
            <person name="Jungreis I."/>
            <person name="Kent W.J."/>
            <person name="Kostka D."/>
            <person name="Lara M."/>
            <person name="Martins A.L."/>
            <person name="Massingham T."/>
            <person name="Moltke I."/>
            <person name="Raney B.J."/>
            <person name="Rasmussen M.D."/>
            <person name="Robinson J."/>
            <person name="Stark A."/>
            <person name="Vilella A.J."/>
            <person name="Wen J."/>
            <person name="Xie X."/>
            <person name="Zody M.C."/>
            <person name="Baldwin J."/>
            <person name="Bloom T."/>
            <person name="Chin C.W."/>
            <person name="Heiman D."/>
            <person name="Nicol R."/>
            <person name="Nusbaum C."/>
            <person name="Young S."/>
            <person name="Wilkinson J."/>
            <person name="Worley K.C."/>
            <person name="Kovar C.L."/>
            <person name="Muzny D.M."/>
            <person name="Gibbs R.A."/>
            <person name="Cree A."/>
            <person name="Dihn H.H."/>
            <person name="Fowler G."/>
            <person name="Jhangiani S."/>
            <person name="Joshi V."/>
            <person name="Lee S."/>
            <person name="Lewis L.R."/>
            <person name="Nazareth L.V."/>
            <person name="Okwuonu G."/>
            <person name="Santibanez J."/>
            <person name="Warren W.C."/>
            <person name="Mardis E.R."/>
            <person name="Weinstock G.M."/>
            <person name="Wilson R.K."/>
            <person name="Delehaunty K."/>
            <person name="Dooling D."/>
            <person name="Fronik C."/>
            <person name="Fulton L."/>
            <person name="Fulton B."/>
            <person name="Graves T."/>
            <person name="Minx P."/>
            <person name="Sodergren E."/>
            <person name="Birney E."/>
            <person name="Margulies E.H."/>
            <person name="Herrero J."/>
            <person name="Green E.D."/>
            <person name="Haussler D."/>
            <person name="Siepel A."/>
            <person name="Goldman N."/>
            <person name="Pollard K.S."/>
            <person name="Pedersen J.S."/>
            <person name="Lander E.S."/>
            <person name="Kellis M."/>
        </authorList>
    </citation>
    <scope>NUCLEOTIDE SEQUENCE [LARGE SCALE GENOMIC DNA]</scope>
</reference>
<dbReference type="InterPro" id="IPR007110">
    <property type="entry name" value="Ig-like_dom"/>
</dbReference>